<dbReference type="AlphaFoldDB" id="A0A1A8JGH9"/>
<dbReference type="GO" id="GO:0005743">
    <property type="term" value="C:mitochondrial inner membrane"/>
    <property type="evidence" value="ECO:0007669"/>
    <property type="project" value="TreeGrafter"/>
</dbReference>
<feature type="transmembrane region" description="Helical" evidence="5">
    <location>
        <begin position="77"/>
        <end position="98"/>
    </location>
</feature>
<dbReference type="InterPro" id="IPR001708">
    <property type="entry name" value="YidC/ALB3/OXA1/COX18"/>
</dbReference>
<comment type="subcellular location">
    <subcellularLocation>
        <location evidence="1">Membrane</location>
        <topology evidence="1">Multi-pass membrane protein</topology>
    </subcellularLocation>
</comment>
<accession>A0A1A8JGH9</accession>
<dbReference type="EMBL" id="HAED01022290">
    <property type="protein sequence ID" value="SBR09043.1"/>
    <property type="molecule type" value="Transcribed_RNA"/>
</dbReference>
<reference evidence="6" key="1">
    <citation type="submission" date="2016-05" db="EMBL/GenBank/DDBJ databases">
        <authorList>
            <person name="Lavstsen T."/>
            <person name="Jespersen J.S."/>
        </authorList>
    </citation>
    <scope>NUCLEOTIDE SEQUENCE</scope>
    <source>
        <tissue evidence="6">Brain</tissue>
    </source>
</reference>
<keyword evidence="3 5" id="KW-1133">Transmembrane helix</keyword>
<dbReference type="GO" id="GO:0032979">
    <property type="term" value="P:protein insertion into mitochondrial inner membrane from matrix"/>
    <property type="evidence" value="ECO:0007669"/>
    <property type="project" value="TreeGrafter"/>
</dbReference>
<proteinExistence type="predicted"/>
<evidence type="ECO:0000313" key="6">
    <source>
        <dbReference type="EMBL" id="SBR09043.1"/>
    </source>
</evidence>
<evidence type="ECO:0000256" key="5">
    <source>
        <dbReference type="SAM" id="Phobius"/>
    </source>
</evidence>
<evidence type="ECO:0000256" key="3">
    <source>
        <dbReference type="ARBA" id="ARBA00022989"/>
    </source>
</evidence>
<dbReference type="GO" id="GO:0032977">
    <property type="term" value="F:membrane insertase activity"/>
    <property type="evidence" value="ECO:0007669"/>
    <property type="project" value="InterPro"/>
</dbReference>
<evidence type="ECO:0000256" key="2">
    <source>
        <dbReference type="ARBA" id="ARBA00022692"/>
    </source>
</evidence>
<evidence type="ECO:0000256" key="1">
    <source>
        <dbReference type="ARBA" id="ARBA00004141"/>
    </source>
</evidence>
<name>A0A1A8JGH9_NOTKU</name>
<protein>
    <submittedName>
        <fullName evidence="6">Cytochrome c oxidase assembly homolog 18</fullName>
    </submittedName>
</protein>
<keyword evidence="4 5" id="KW-0472">Membrane</keyword>
<dbReference type="PANTHER" id="PTHR12428">
    <property type="entry name" value="OXA1"/>
    <property type="match status" value="1"/>
</dbReference>
<keyword evidence="2 5" id="KW-0812">Transmembrane</keyword>
<organism evidence="6">
    <name type="scientific">Nothobranchius kuhntae</name>
    <name type="common">Beira killifish</name>
    <dbReference type="NCBI Taxonomy" id="321403"/>
    <lineage>
        <taxon>Eukaryota</taxon>
        <taxon>Metazoa</taxon>
        <taxon>Chordata</taxon>
        <taxon>Craniata</taxon>
        <taxon>Vertebrata</taxon>
        <taxon>Euteleostomi</taxon>
        <taxon>Actinopterygii</taxon>
        <taxon>Neopterygii</taxon>
        <taxon>Teleostei</taxon>
        <taxon>Neoteleostei</taxon>
        <taxon>Acanthomorphata</taxon>
        <taxon>Ovalentaria</taxon>
        <taxon>Atherinomorphae</taxon>
        <taxon>Cyprinodontiformes</taxon>
        <taxon>Nothobranchiidae</taxon>
        <taxon>Nothobranchius</taxon>
    </lineage>
</organism>
<evidence type="ECO:0000256" key="4">
    <source>
        <dbReference type="ARBA" id="ARBA00023136"/>
    </source>
</evidence>
<feature type="transmembrane region" description="Helical" evidence="5">
    <location>
        <begin position="118"/>
        <end position="135"/>
    </location>
</feature>
<sequence length="193" mass="21233">MLCVGGLVRSRVLYFRGQGLLRLTESVVASTTDTRTRSVSGVGGTNWAGGWYGSLSDSAPVHLCENFLVGFQQASGLPWWLSIVMATASVRTTITLPLAAYQMHIISKRVGVSGFRRLVLNGIRGFMVLMIPIAATVPSSMALYWFSSSLVGFSHNLLLRSPTVHRILRLPTQQSQSPYRDLMSAFTAKYFKK</sequence>
<dbReference type="PANTHER" id="PTHR12428:SF65">
    <property type="entry name" value="CYTOCHROME C OXIDASE ASSEMBLY PROTEIN COX18, MITOCHONDRIAL"/>
    <property type="match status" value="1"/>
</dbReference>
<gene>
    <name evidence="6" type="primary">COX18</name>
</gene>
<reference evidence="6" key="2">
    <citation type="submission" date="2016-06" db="EMBL/GenBank/DDBJ databases">
        <title>The genome of a short-lived fish provides insights into sex chromosome evolution and the genetic control of aging.</title>
        <authorList>
            <person name="Reichwald K."/>
            <person name="Felder M."/>
            <person name="Petzold A."/>
            <person name="Koch P."/>
            <person name="Groth M."/>
            <person name="Platzer M."/>
        </authorList>
    </citation>
    <scope>NUCLEOTIDE SEQUENCE</scope>
    <source>
        <tissue evidence="6">Brain</tissue>
    </source>
</reference>
<dbReference type="GO" id="GO:0033617">
    <property type="term" value="P:mitochondrial respiratory chain complex IV assembly"/>
    <property type="evidence" value="ECO:0007669"/>
    <property type="project" value="TreeGrafter"/>
</dbReference>